<dbReference type="RefSeq" id="WP_085484805.1">
    <property type="nucleotide sequence ID" value="NZ_FXAY01000002.1"/>
</dbReference>
<evidence type="ECO:0008006" key="3">
    <source>
        <dbReference type="Google" id="ProtNLM"/>
    </source>
</evidence>
<keyword evidence="2" id="KW-1185">Reference proteome</keyword>
<gene>
    <name evidence="1" type="ORF">SAMN06296010_1663</name>
</gene>
<evidence type="ECO:0000313" key="1">
    <source>
        <dbReference type="EMBL" id="SMG30046.1"/>
    </source>
</evidence>
<dbReference type="AlphaFoldDB" id="A0A1X7JPB4"/>
<sequence>MRRVTSSRHFGLLLDVDGPIASPVTRSINVPSIGRDLVALANAGVPVIFNTGRSDAFIADEVVAPLLAAGLQEHARVFAICEKGATWFAITPEGAGELSIDASLAPPPGFDDDVRALVAGRYADLVFYDETKRATVTFEQRIDVSKESFLARQLEIDEAAIALLNARGFGARRGAVDYPDASGAVQYRADPSIISTDFESLRVGKDFGAERALMLLEGTGPMPAEWRTMGDSRGDYAMATWLHERGEAVMHVDVRPEDGIPETAYAVLTAGALIHDDAGAAFLARWVEMLDDERLSDGDLA</sequence>
<dbReference type="EMBL" id="FXAY01000002">
    <property type="protein sequence ID" value="SMG30046.1"/>
    <property type="molecule type" value="Genomic_DNA"/>
</dbReference>
<dbReference type="STRING" id="150121.SAMN06296010_1663"/>
<dbReference type="OrthoDB" id="4925391at2"/>
<dbReference type="Proteomes" id="UP000193244">
    <property type="component" value="Unassembled WGS sequence"/>
</dbReference>
<protein>
    <recommendedName>
        <fullName evidence="3">Hydroxymethylpyrimidine pyrophosphatase</fullName>
    </recommendedName>
</protein>
<organism evidence="1 2">
    <name type="scientific">Agreia pratensis</name>
    <dbReference type="NCBI Taxonomy" id="150121"/>
    <lineage>
        <taxon>Bacteria</taxon>
        <taxon>Bacillati</taxon>
        <taxon>Actinomycetota</taxon>
        <taxon>Actinomycetes</taxon>
        <taxon>Micrococcales</taxon>
        <taxon>Microbacteriaceae</taxon>
        <taxon>Agreia</taxon>
    </lineage>
</organism>
<evidence type="ECO:0000313" key="2">
    <source>
        <dbReference type="Proteomes" id="UP000193244"/>
    </source>
</evidence>
<accession>A0A1X7JPB4</accession>
<proteinExistence type="predicted"/>
<reference evidence="2" key="1">
    <citation type="submission" date="2017-04" db="EMBL/GenBank/DDBJ databases">
        <authorList>
            <person name="Varghese N."/>
            <person name="Submissions S."/>
        </authorList>
    </citation>
    <scope>NUCLEOTIDE SEQUENCE [LARGE SCALE GENOMIC DNA]</scope>
    <source>
        <strain evidence="2">VKM Ac-2510</strain>
    </source>
</reference>
<name>A0A1X7JPB4_9MICO</name>